<evidence type="ECO:0000259" key="4">
    <source>
        <dbReference type="Pfam" id="PF00150"/>
    </source>
</evidence>
<keyword evidence="2 3" id="KW-0326">Glycosidase</keyword>
<comment type="similarity">
    <text evidence="3">Belongs to the glycosyl hydrolase 5 (cellulase A) family.</text>
</comment>
<dbReference type="Proteomes" id="UP000011134">
    <property type="component" value="Unassembled WGS sequence"/>
</dbReference>
<sequence>MNIKLSENIAAPEGSAVDRYGYLEIRNGKIYSLKAESDVQLKGISFYGLGFGPKEGENIGPKAFANARSVSYMAETWGSQIVRAPVYTSLNTPDYGGYFHEDECSLGEGADGCSVYSSHYINSGFLKGKVAELVAGAVASGQYVIIDWHVLNDSPWIWNQNDGSGGENFYWTAAKEFFAEMSRIYGHLPNVIFELGNEPNRENGIETVDQWHDIYVPWANEMINTIRENSPSNKQNLIIVGTPEWCQKVEVAVNADIIDENVIYSAHYYAGSHGLDTQIGQDILNGIDTALNANKAVMVSEWGSVDESGDGKVYRDESLAWQVELDNRGISSVNWQLSNVDEASSVLKPENEIPDMPTNGGWNETHLTDAGDLIVEILDMHNNPQKYHV</sequence>
<feature type="domain" description="Glycoside hydrolase family 5" evidence="4">
    <location>
        <begin position="60"/>
        <end position="339"/>
    </location>
</feature>
<dbReference type="InterPro" id="IPR001547">
    <property type="entry name" value="Glyco_hydro_5"/>
</dbReference>
<accession>L8JC85</accession>
<protein>
    <submittedName>
        <fullName evidence="5">Endoglucanase A</fullName>
    </submittedName>
</protein>
<dbReference type="GO" id="GO:0004553">
    <property type="term" value="F:hydrolase activity, hydrolyzing O-glycosyl compounds"/>
    <property type="evidence" value="ECO:0007669"/>
    <property type="project" value="InterPro"/>
</dbReference>
<keyword evidence="1 3" id="KW-0378">Hydrolase</keyword>
<dbReference type="SUPFAM" id="SSF51445">
    <property type="entry name" value="(Trans)glycosidases"/>
    <property type="match status" value="1"/>
</dbReference>
<dbReference type="InterPro" id="IPR017853">
    <property type="entry name" value="GH"/>
</dbReference>
<dbReference type="Pfam" id="PF00150">
    <property type="entry name" value="Cellulase"/>
    <property type="match status" value="1"/>
</dbReference>
<organism evidence="5 6">
    <name type="scientific">Photobacterium marinum</name>
    <dbReference type="NCBI Taxonomy" id="1056511"/>
    <lineage>
        <taxon>Bacteria</taxon>
        <taxon>Pseudomonadati</taxon>
        <taxon>Pseudomonadota</taxon>
        <taxon>Gammaproteobacteria</taxon>
        <taxon>Vibrionales</taxon>
        <taxon>Vibrionaceae</taxon>
        <taxon>Photobacterium</taxon>
    </lineage>
</organism>
<dbReference type="PANTHER" id="PTHR34142:SF1">
    <property type="entry name" value="GLYCOSIDE HYDROLASE FAMILY 5 DOMAIN-CONTAINING PROTEIN"/>
    <property type="match status" value="1"/>
</dbReference>
<dbReference type="EMBL" id="AMZO01000006">
    <property type="protein sequence ID" value="ELR66441.1"/>
    <property type="molecule type" value="Genomic_DNA"/>
</dbReference>
<gene>
    <name evidence="5" type="ORF">C942_04139</name>
</gene>
<dbReference type="Gene3D" id="3.20.20.80">
    <property type="entry name" value="Glycosidases"/>
    <property type="match status" value="1"/>
</dbReference>
<evidence type="ECO:0000256" key="3">
    <source>
        <dbReference type="RuleBase" id="RU361153"/>
    </source>
</evidence>
<evidence type="ECO:0000313" key="6">
    <source>
        <dbReference type="Proteomes" id="UP000011134"/>
    </source>
</evidence>
<dbReference type="SMR" id="L8JC85"/>
<dbReference type="PROSITE" id="PS00659">
    <property type="entry name" value="GLYCOSYL_HYDROL_F5"/>
    <property type="match status" value="1"/>
</dbReference>
<dbReference type="GO" id="GO:0000272">
    <property type="term" value="P:polysaccharide catabolic process"/>
    <property type="evidence" value="ECO:0007669"/>
    <property type="project" value="InterPro"/>
</dbReference>
<dbReference type="PATRIC" id="fig|1056511.3.peg.969"/>
<dbReference type="InterPro" id="IPR018087">
    <property type="entry name" value="Glyco_hydro_5_CS"/>
</dbReference>
<dbReference type="AlphaFoldDB" id="L8JC85"/>
<evidence type="ECO:0000313" key="5">
    <source>
        <dbReference type="EMBL" id="ELR66441.1"/>
    </source>
</evidence>
<comment type="caution">
    <text evidence="5">The sequence shown here is derived from an EMBL/GenBank/DDBJ whole genome shotgun (WGS) entry which is preliminary data.</text>
</comment>
<reference evidence="5 6" key="1">
    <citation type="submission" date="2012-12" db="EMBL/GenBank/DDBJ databases">
        <title>Genome Assembly of Photobacterium sp. AK15.</title>
        <authorList>
            <person name="Khatri I."/>
            <person name="Vaidya B."/>
            <person name="Srinivas T.N.R."/>
            <person name="Subramanian S."/>
            <person name="Pinnaka A."/>
        </authorList>
    </citation>
    <scope>NUCLEOTIDE SEQUENCE [LARGE SCALE GENOMIC DNA]</scope>
    <source>
        <strain evidence="5 6">AK15</strain>
    </source>
</reference>
<evidence type="ECO:0000256" key="1">
    <source>
        <dbReference type="ARBA" id="ARBA00022801"/>
    </source>
</evidence>
<dbReference type="PANTHER" id="PTHR34142">
    <property type="entry name" value="ENDO-BETA-1,4-GLUCANASE A"/>
    <property type="match status" value="1"/>
</dbReference>
<evidence type="ECO:0000256" key="2">
    <source>
        <dbReference type="ARBA" id="ARBA00023295"/>
    </source>
</evidence>
<keyword evidence="6" id="KW-1185">Reference proteome</keyword>
<proteinExistence type="inferred from homology"/>
<name>L8JC85_9GAMM</name>